<feature type="domain" description="Carrier" evidence="6">
    <location>
        <begin position="980"/>
        <end position="1054"/>
    </location>
</feature>
<dbReference type="Gene3D" id="1.10.1200.10">
    <property type="entry name" value="ACP-like"/>
    <property type="match status" value="1"/>
</dbReference>
<dbReference type="InterPro" id="IPR020806">
    <property type="entry name" value="PKS_PP-bd"/>
</dbReference>
<dbReference type="SUPFAM" id="SSF56801">
    <property type="entry name" value="Acetyl-CoA synthetase-like"/>
    <property type="match status" value="1"/>
</dbReference>
<dbReference type="NCBIfam" id="TIGR01720">
    <property type="entry name" value="NRPS-para261"/>
    <property type="match status" value="1"/>
</dbReference>
<dbReference type="Proteomes" id="UP000294947">
    <property type="component" value="Unassembled WGS sequence"/>
</dbReference>
<proteinExistence type="predicted"/>
<evidence type="ECO:0000313" key="8">
    <source>
        <dbReference type="Proteomes" id="UP000294947"/>
    </source>
</evidence>
<dbReference type="FunFam" id="3.40.50.980:FF:000001">
    <property type="entry name" value="Non-ribosomal peptide synthetase"/>
    <property type="match status" value="1"/>
</dbReference>
<accession>A0A4R4Y9S7</accession>
<evidence type="ECO:0000259" key="6">
    <source>
        <dbReference type="PROSITE" id="PS50075"/>
    </source>
</evidence>
<dbReference type="PROSITE" id="PS00012">
    <property type="entry name" value="PHOSPHOPANTETHEINE"/>
    <property type="match status" value="1"/>
</dbReference>
<dbReference type="InterPro" id="IPR036736">
    <property type="entry name" value="ACP-like_sf"/>
</dbReference>
<dbReference type="Gene3D" id="3.40.50.980">
    <property type="match status" value="2"/>
</dbReference>
<keyword evidence="2" id="KW-0596">Phosphopantetheine</keyword>
<comment type="caution">
    <text evidence="7">The sequence shown here is derived from an EMBL/GenBank/DDBJ whole genome shotgun (WGS) entry which is preliminary data.</text>
</comment>
<dbReference type="EMBL" id="SMKW01000060">
    <property type="protein sequence ID" value="TDD41245.1"/>
    <property type="molecule type" value="Genomic_DNA"/>
</dbReference>
<dbReference type="Pfam" id="PF00501">
    <property type="entry name" value="AMP-binding"/>
    <property type="match status" value="1"/>
</dbReference>
<dbReference type="InterPro" id="IPR000873">
    <property type="entry name" value="AMP-dep_synth/lig_dom"/>
</dbReference>
<dbReference type="InterPro" id="IPR009081">
    <property type="entry name" value="PP-bd_ACP"/>
</dbReference>
<evidence type="ECO:0000256" key="5">
    <source>
        <dbReference type="ARBA" id="ARBA00023194"/>
    </source>
</evidence>
<dbReference type="Pfam" id="PF00550">
    <property type="entry name" value="PP-binding"/>
    <property type="match status" value="1"/>
</dbReference>
<dbReference type="SUPFAM" id="SSF47336">
    <property type="entry name" value="ACP-like"/>
    <property type="match status" value="1"/>
</dbReference>
<evidence type="ECO:0000256" key="3">
    <source>
        <dbReference type="ARBA" id="ARBA00022553"/>
    </source>
</evidence>
<evidence type="ECO:0000313" key="7">
    <source>
        <dbReference type="EMBL" id="TDD41245.1"/>
    </source>
</evidence>
<dbReference type="OrthoDB" id="2472181at2"/>
<dbReference type="Gene3D" id="3.30.559.30">
    <property type="entry name" value="Nonribosomal peptide synthetase, condensation domain"/>
    <property type="match status" value="2"/>
</dbReference>
<dbReference type="FunFam" id="3.30.300.30:FF:000010">
    <property type="entry name" value="Enterobactin synthetase component F"/>
    <property type="match status" value="1"/>
</dbReference>
<evidence type="ECO:0000256" key="1">
    <source>
        <dbReference type="ARBA" id="ARBA00001957"/>
    </source>
</evidence>
<dbReference type="GO" id="GO:0043041">
    <property type="term" value="P:amino acid activation for nonribosomal peptide biosynthetic process"/>
    <property type="evidence" value="ECO:0007669"/>
    <property type="project" value="TreeGrafter"/>
</dbReference>
<keyword evidence="8" id="KW-1185">Reference proteome</keyword>
<evidence type="ECO:0000256" key="4">
    <source>
        <dbReference type="ARBA" id="ARBA00022737"/>
    </source>
</evidence>
<organism evidence="7 8">
    <name type="scientific">Saccharopolyspora elongata</name>
    <dbReference type="NCBI Taxonomy" id="2530387"/>
    <lineage>
        <taxon>Bacteria</taxon>
        <taxon>Bacillati</taxon>
        <taxon>Actinomycetota</taxon>
        <taxon>Actinomycetes</taxon>
        <taxon>Pseudonocardiales</taxon>
        <taxon>Pseudonocardiaceae</taxon>
        <taxon>Saccharopolyspora</taxon>
    </lineage>
</organism>
<dbReference type="SUPFAM" id="SSF52777">
    <property type="entry name" value="CoA-dependent acyltransferases"/>
    <property type="match status" value="4"/>
</dbReference>
<dbReference type="CDD" id="cd05930">
    <property type="entry name" value="A_NRPS"/>
    <property type="match status" value="1"/>
</dbReference>
<sequence length="1562" mass="167392">MGGIMDQLAADSAFPLSDAQREIWLAQRFNPDSLHFRVGQYVEIDGAIDGAEFEAAVRKTVAEVDVLHCRVHEVDGVAHQTVNPVPDWDFPVLDFSTEPDPGAAAERWMYEDLAVPMDLTRDRLFSYALLKLASDRFYWYQGYHHLVTDGAGSILISQRAAHLYTTSVQGLPAEPAPFSSLRELVAEDAEYRNSGDFERDRKYWLERFADRPNVARISAMTEDLPRSFLRHTSHVPAAAADRIKAAARTARTHWSVMLLAATAVYLHRLTGEEDIAVGFAVAARKNATLRRNPGTLANVVPLRVKVDGGTTVHELLRQASREVRGALAHQRYRAEQLARDLNLTTGMRHLMGPEVNVMPFDFDLSFGQCAARLHNLSNGLVDDLSIMAYDRPDGGAVRVDFNGNADRYSSDALGTHQDRFLALLDVLAGDLDAEVGELDVLTAAERNKLLGEWNGAAAELTSSVVPELLDDQVARSPDEVALVCGGKSLTYAELHARANQLARHLVELGVGPERVVGLLLPRTADMVIAMLAVLKAGGAYLPVDPTYPAHRVEFMLADANPVLLLATTDTAGRVAQPPVDIVVLDDRHVRRALAEQPSSELGDDDRRSSLRGSHPAYVIYTSGSTGVPKGVVVSQTSVVNLVSWAVRALGERLGRVLASTSLSFDVSVFELFVPLACGGCVEVVRDGSALAERLSAGPAPSAISGVPSVLGQVAAAVRDSGFSGVVVCAGEALPTGVVAALEAAFPGCRVMNAYGPTEATVYATAGWCGSDADGGGIGGPVANTQVYVLDDRLALVPPGVVGELYVGGLGVARGYWRRAGLTAERFVANPFGPAENPVAGSVSAGAGGRLYRTGDLVRWNDRGWLEYVGRVDDQVKVRGFRIEPGEIENVLTEHPGIARAAVAAREDRPGDKRLVGYVVPAPSAELDVREVREFLGGRVPDHLVPAAIVPMDALPLTANGKLDRRALPAPEFTRAASSRPPRTQVQEALCGFFDQLLGVPDVGIDDSFFDLGGDSISAIQLVSRAQAAGITFTPQDVLVHRTVAGIASAAGVHADAEPVEDDGVGALGSTPIVDWFQGLGGQFDGLCQAMVVALPTGIDRPNLVAALEALVERHGALRLCVDDGAEQGLRVAPVGSSPVADRVTHVDVRGLSEDQLNAAADEYFAAAQARLDPRSETVWQAVFFDAGAGGAGRLLLVIHHLAVDGVSWRILLADLATAWQAIAAGRTPSLPPRGTSLRRWTRILAAEARSPERIAELDHWKRTLADAVPKRGGAAGHQESGELTLRLPVADTEPLLRRVPAVYHADTHEVLLAALGTAVAQWRRRLGSSARAVVVDVEGHGRHQELADGVDLSGTVGWFTTLHPVRLTPDPLEREDVRRGGPELRRTIQHLKEEIRAVPDHGLGYGLLRYLNPETAEELAGLPRPEIGFNYLGRFSAADDADGDTAWAPLADGTGQPLRVATAAGPGMPPVHLLDLNAAVLSTAGRPQLVATWSWQPPLDRDQLTALAEIWFEVLRGVTTATDQPGAGGHTPSDFGLVNLTQQQIDQLESAWRRSRWSSPDS</sequence>
<dbReference type="GO" id="GO:0031177">
    <property type="term" value="F:phosphopantetheine binding"/>
    <property type="evidence" value="ECO:0007669"/>
    <property type="project" value="InterPro"/>
</dbReference>
<dbReference type="InterPro" id="IPR045851">
    <property type="entry name" value="AMP-bd_C_sf"/>
</dbReference>
<dbReference type="PROSITE" id="PS00455">
    <property type="entry name" value="AMP_BINDING"/>
    <property type="match status" value="1"/>
</dbReference>
<comment type="cofactor">
    <cofactor evidence="1">
        <name>pantetheine 4'-phosphate</name>
        <dbReference type="ChEBI" id="CHEBI:47942"/>
    </cofactor>
</comment>
<dbReference type="Gene3D" id="3.30.559.10">
    <property type="entry name" value="Chloramphenicol acetyltransferase-like domain"/>
    <property type="match status" value="2"/>
</dbReference>
<dbReference type="GO" id="GO:0003824">
    <property type="term" value="F:catalytic activity"/>
    <property type="evidence" value="ECO:0007669"/>
    <property type="project" value="InterPro"/>
</dbReference>
<protein>
    <submittedName>
        <fullName evidence="7">Amino acid adenylation domain-containing protein</fullName>
    </submittedName>
</protein>
<keyword evidence="5" id="KW-0045">Antibiotic biosynthesis</keyword>
<dbReference type="SMART" id="SM00823">
    <property type="entry name" value="PKS_PP"/>
    <property type="match status" value="1"/>
</dbReference>
<dbReference type="InterPro" id="IPR010071">
    <property type="entry name" value="AA_adenyl_dom"/>
</dbReference>
<dbReference type="InterPro" id="IPR023213">
    <property type="entry name" value="CAT-like_dom_sf"/>
</dbReference>
<dbReference type="Gene3D" id="3.30.300.30">
    <property type="match status" value="1"/>
</dbReference>
<keyword evidence="4" id="KW-0677">Repeat</keyword>
<reference evidence="7 8" key="1">
    <citation type="submission" date="2019-03" db="EMBL/GenBank/DDBJ databases">
        <title>Draft genome sequences of novel Actinobacteria.</title>
        <authorList>
            <person name="Sahin N."/>
            <person name="Ay H."/>
            <person name="Saygin H."/>
        </authorList>
    </citation>
    <scope>NUCLEOTIDE SEQUENCE [LARGE SCALE GENOMIC DNA]</scope>
    <source>
        <strain evidence="7 8">7K502</strain>
    </source>
</reference>
<dbReference type="InterPro" id="IPR025110">
    <property type="entry name" value="AMP-bd_C"/>
</dbReference>
<dbReference type="InterPro" id="IPR020845">
    <property type="entry name" value="AMP-binding_CS"/>
</dbReference>
<dbReference type="Gene3D" id="2.30.38.10">
    <property type="entry name" value="Luciferase, Domain 3"/>
    <property type="match status" value="1"/>
</dbReference>
<dbReference type="Pfam" id="PF13193">
    <property type="entry name" value="AMP-binding_C"/>
    <property type="match status" value="1"/>
</dbReference>
<dbReference type="InterPro" id="IPR010060">
    <property type="entry name" value="NRPS_synth"/>
</dbReference>
<dbReference type="Pfam" id="PF00668">
    <property type="entry name" value="Condensation"/>
    <property type="match status" value="2"/>
</dbReference>
<dbReference type="NCBIfam" id="TIGR01733">
    <property type="entry name" value="AA-adenyl-dom"/>
    <property type="match status" value="1"/>
</dbReference>
<dbReference type="PROSITE" id="PS50075">
    <property type="entry name" value="CARRIER"/>
    <property type="match status" value="1"/>
</dbReference>
<dbReference type="PANTHER" id="PTHR45527:SF1">
    <property type="entry name" value="FATTY ACID SYNTHASE"/>
    <property type="match status" value="1"/>
</dbReference>
<dbReference type="GO" id="GO:0008610">
    <property type="term" value="P:lipid biosynthetic process"/>
    <property type="evidence" value="ECO:0007669"/>
    <property type="project" value="UniProtKB-ARBA"/>
</dbReference>
<gene>
    <name evidence="7" type="ORF">E1288_33025</name>
</gene>
<dbReference type="GO" id="GO:0005737">
    <property type="term" value="C:cytoplasm"/>
    <property type="evidence" value="ECO:0007669"/>
    <property type="project" value="TreeGrafter"/>
</dbReference>
<dbReference type="GO" id="GO:0017000">
    <property type="term" value="P:antibiotic biosynthetic process"/>
    <property type="evidence" value="ECO:0007669"/>
    <property type="project" value="UniProtKB-KW"/>
</dbReference>
<dbReference type="InterPro" id="IPR001242">
    <property type="entry name" value="Condensation_dom"/>
</dbReference>
<name>A0A4R4Y9S7_9PSEU</name>
<keyword evidence="3" id="KW-0597">Phosphoprotein</keyword>
<dbReference type="InterPro" id="IPR006162">
    <property type="entry name" value="Ppantetheine_attach_site"/>
</dbReference>
<evidence type="ECO:0000256" key="2">
    <source>
        <dbReference type="ARBA" id="ARBA00022450"/>
    </source>
</evidence>
<dbReference type="PANTHER" id="PTHR45527">
    <property type="entry name" value="NONRIBOSOMAL PEPTIDE SYNTHETASE"/>
    <property type="match status" value="1"/>
</dbReference>
<dbReference type="GO" id="GO:0044550">
    <property type="term" value="P:secondary metabolite biosynthetic process"/>
    <property type="evidence" value="ECO:0007669"/>
    <property type="project" value="TreeGrafter"/>
</dbReference>